<dbReference type="PROSITE" id="PS00941">
    <property type="entry name" value="CARBOXYLESTERASE_B_2"/>
    <property type="match status" value="1"/>
</dbReference>
<sequence length="576" mass="64454">MMSTTVFLIQILILCSVPGIFSEDIIVEIAQGKLSGSQETAIVSGTPFYSFKGIPYAKPPVGELRFKAPVEADSWEGVRDATVHGNVCPQFNPITAVYTPGSEDCLFLNVYSPNLNGSLPVIVWIHGGAFLFGSGNDDLYGPDFLISKDVVVVSFNYRLEALGFLCLDTEDVPGNAALKDQVLALKWVQQNIAKFGGNPKEVTVMGGTAGGASVAYHIISPLSKGLFKRAISSSGAPACDCLYPYEPKKRAFQLGKLLRPNQTEIKDTEELLTFLQSVPYDQLVNVQPRILTSESVSNVLLKLQYFTPVVEKDFGKNKNFITKDPYDSLKGQNFNDVDVMFSYSSGEATLLTELLETSYIDLYNTYREMFVPSKWIVSLEPEVNLELADLIVDFYFGNKSIITTEVIPEFIHYDSIVGLAYDIQAFFRQVSDRLGTYFFKFSYFSSRNQYGQAGLKYGLRYASHFDIEFYLFNPKSLNLTLEENTEEYTMVQNITTAVTNFAKYGEPSPSGSLGVDWPKFTKKSLAYVNFGTTLESSKGADEKDMKFWQGLYDHVKKIKGLSSGWRSVLSFFERFW</sequence>
<evidence type="ECO:0000256" key="5">
    <source>
        <dbReference type="SAM" id="SignalP"/>
    </source>
</evidence>
<feature type="chain" id="PRO_5028803194" evidence="5">
    <location>
        <begin position="23"/>
        <end position="576"/>
    </location>
</feature>
<dbReference type="InParanoid" id="A0A7E5WUK9"/>
<dbReference type="PANTHER" id="PTHR43142:SF1">
    <property type="entry name" value="CARBOXYLIC ESTER HYDROLASE"/>
    <property type="match status" value="1"/>
</dbReference>
<evidence type="ECO:0000259" key="6">
    <source>
        <dbReference type="Pfam" id="PF00135"/>
    </source>
</evidence>
<dbReference type="SUPFAM" id="SSF53474">
    <property type="entry name" value="alpha/beta-Hydrolases"/>
    <property type="match status" value="1"/>
</dbReference>
<evidence type="ECO:0000256" key="4">
    <source>
        <dbReference type="ARBA" id="ARBA00023180"/>
    </source>
</evidence>
<dbReference type="Pfam" id="PF00135">
    <property type="entry name" value="COesterase"/>
    <property type="match status" value="1"/>
</dbReference>
<evidence type="ECO:0000256" key="2">
    <source>
        <dbReference type="ARBA" id="ARBA00022487"/>
    </source>
</evidence>
<keyword evidence="5" id="KW-0732">Signal</keyword>
<feature type="signal peptide" evidence="5">
    <location>
        <begin position="1"/>
        <end position="22"/>
    </location>
</feature>
<dbReference type="AlphaFoldDB" id="A0A7E5WUK9"/>
<dbReference type="Proteomes" id="UP000322000">
    <property type="component" value="Chromosome 27"/>
</dbReference>
<dbReference type="Gene3D" id="3.40.50.1820">
    <property type="entry name" value="alpha/beta hydrolase"/>
    <property type="match status" value="1"/>
</dbReference>
<accession>A0A7E5WUK9</accession>
<gene>
    <name evidence="8" type="primary">LOC113505876</name>
</gene>
<reference evidence="8" key="1">
    <citation type="submission" date="2025-08" db="UniProtKB">
        <authorList>
            <consortium name="RefSeq"/>
        </authorList>
    </citation>
    <scope>IDENTIFICATION</scope>
</reference>
<keyword evidence="4" id="KW-0325">Glycoprotein</keyword>
<evidence type="ECO:0000256" key="1">
    <source>
        <dbReference type="ARBA" id="ARBA00005964"/>
    </source>
</evidence>
<dbReference type="InterPro" id="IPR019819">
    <property type="entry name" value="Carboxylesterase_B_CS"/>
</dbReference>
<dbReference type="OrthoDB" id="19653at2759"/>
<dbReference type="RefSeq" id="XP_026744533.1">
    <property type="nucleotide sequence ID" value="XM_026888732.1"/>
</dbReference>
<keyword evidence="7" id="KW-1185">Reference proteome</keyword>
<protein>
    <submittedName>
        <fullName evidence="8">Esterase B1-like</fullName>
    </submittedName>
</protein>
<dbReference type="KEGG" id="tnl:113505876"/>
<keyword evidence="3" id="KW-0378">Hydrolase</keyword>
<comment type="similarity">
    <text evidence="1">Belongs to the type-B carboxylesterase/lipase family.</text>
</comment>
<dbReference type="InterPro" id="IPR002018">
    <property type="entry name" value="CarbesteraseB"/>
</dbReference>
<keyword evidence="2" id="KW-0719">Serine esterase</keyword>
<evidence type="ECO:0000313" key="8">
    <source>
        <dbReference type="RefSeq" id="XP_026744533.1"/>
    </source>
</evidence>
<dbReference type="GO" id="GO:0052689">
    <property type="term" value="F:carboxylic ester hydrolase activity"/>
    <property type="evidence" value="ECO:0007669"/>
    <property type="project" value="UniProtKB-KW"/>
</dbReference>
<name>A0A7E5WUK9_TRINI</name>
<evidence type="ECO:0000313" key="7">
    <source>
        <dbReference type="Proteomes" id="UP000322000"/>
    </source>
</evidence>
<feature type="domain" description="Carboxylesterase type B" evidence="6">
    <location>
        <begin position="24"/>
        <end position="548"/>
    </location>
</feature>
<dbReference type="PANTHER" id="PTHR43142">
    <property type="entry name" value="CARBOXYLIC ESTER HYDROLASE"/>
    <property type="match status" value="1"/>
</dbReference>
<evidence type="ECO:0000256" key="3">
    <source>
        <dbReference type="ARBA" id="ARBA00022801"/>
    </source>
</evidence>
<proteinExistence type="inferred from homology"/>
<dbReference type="FunCoup" id="A0A7E5WUK9">
    <property type="interactions" value="66"/>
</dbReference>
<dbReference type="InterPro" id="IPR029058">
    <property type="entry name" value="AB_hydrolase_fold"/>
</dbReference>
<dbReference type="GeneID" id="113505876"/>
<organism evidence="7 8">
    <name type="scientific">Trichoplusia ni</name>
    <name type="common">Cabbage looper</name>
    <dbReference type="NCBI Taxonomy" id="7111"/>
    <lineage>
        <taxon>Eukaryota</taxon>
        <taxon>Metazoa</taxon>
        <taxon>Ecdysozoa</taxon>
        <taxon>Arthropoda</taxon>
        <taxon>Hexapoda</taxon>
        <taxon>Insecta</taxon>
        <taxon>Pterygota</taxon>
        <taxon>Neoptera</taxon>
        <taxon>Endopterygota</taxon>
        <taxon>Lepidoptera</taxon>
        <taxon>Glossata</taxon>
        <taxon>Ditrysia</taxon>
        <taxon>Noctuoidea</taxon>
        <taxon>Noctuidae</taxon>
        <taxon>Plusiinae</taxon>
        <taxon>Trichoplusia</taxon>
    </lineage>
</organism>